<feature type="binding site" evidence="3">
    <location>
        <position position="355"/>
    </location>
    <ligand>
        <name>Zn(2+)</name>
        <dbReference type="ChEBI" id="CHEBI:29105"/>
        <label>2</label>
    </ligand>
</feature>
<dbReference type="EMBL" id="JANWOI010000001">
    <property type="protein sequence ID" value="MDA5192820.1"/>
    <property type="molecule type" value="Genomic_DNA"/>
</dbReference>
<dbReference type="Proteomes" id="UP001141619">
    <property type="component" value="Unassembled WGS sequence"/>
</dbReference>
<evidence type="ECO:0000256" key="2">
    <source>
        <dbReference type="PIRSR" id="PIRSR601952-1"/>
    </source>
</evidence>
<sequence>MVTRFVLPAFILAFALSCGTAQADEPDVWFAAGTATVKARLAVKPNTRKAKNIILFIGDGMGVTTVTAGRIFDGQSRGGQGEENALSFENFPHTALVKTYNSNQQVPDSAGTASAMNTGVKTRAGVLGITAAAHRANCSEALANSVPTFAERAATQGKAIGVVTTTRITHATPAAVYAHSADREWEGADDLPPDALQQGCKSIAQQLIEFSPGPGIAVALGGGRGKFDASLLSSWRSRFPDGRLIADRTALAALDPAKAGHVLGLFNKSHMAYMQDRTAQTTEPTLSEMTAKAIEILSHTKQGYFLMVEGGRIDQAHHEGVAGKALLEVQEFSKAIQTAFDKVDLKDTLILVTADHSHSFTMAGYPTRGNPILGLVTENDEHGDPLDVPALALDGQPFTTLGYYNGPGAVTGPRPAPSTAANAKQQALIPTADHFANATNSAETHGGEDVPLYAAGPWSHLADGVIEQNVIYHIMSHAYGWRTP</sequence>
<evidence type="ECO:0000313" key="6">
    <source>
        <dbReference type="EMBL" id="MDA5192820.1"/>
    </source>
</evidence>
<feature type="binding site" evidence="3">
    <location>
        <position position="172"/>
    </location>
    <ligand>
        <name>Mg(2+)</name>
        <dbReference type="ChEBI" id="CHEBI:18420"/>
    </ligand>
</feature>
<feature type="binding site" evidence="3">
    <location>
        <position position="309"/>
    </location>
    <ligand>
        <name>Mg(2+)</name>
        <dbReference type="ChEBI" id="CHEBI:18420"/>
    </ligand>
</feature>
<dbReference type="PANTHER" id="PTHR11596">
    <property type="entry name" value="ALKALINE PHOSPHATASE"/>
    <property type="match status" value="1"/>
</dbReference>
<keyword evidence="7" id="KW-1185">Reference proteome</keyword>
<feature type="binding site" evidence="3">
    <location>
        <position position="356"/>
    </location>
    <ligand>
        <name>Zn(2+)</name>
        <dbReference type="ChEBI" id="CHEBI:29105"/>
        <label>2</label>
    </ligand>
</feature>
<proteinExistence type="inferred from homology"/>
<evidence type="ECO:0000256" key="3">
    <source>
        <dbReference type="PIRSR" id="PIRSR601952-2"/>
    </source>
</evidence>
<reference evidence="6" key="2">
    <citation type="journal article" date="2023" name="Syst. Appl. Microbiol.">
        <title>Govania unica gen. nov., sp. nov., a rare biosphere bacterium that represents a novel family in the class Alphaproteobacteria.</title>
        <authorList>
            <person name="Vandamme P."/>
            <person name="Peeters C."/>
            <person name="Hettiarachchi A."/>
            <person name="Cnockaert M."/>
            <person name="Carlier A."/>
        </authorList>
    </citation>
    <scope>NUCLEOTIDE SEQUENCE</scope>
    <source>
        <strain evidence="6">LMG 31809</strain>
    </source>
</reference>
<feature type="binding site" evidence="3">
    <location>
        <position position="314"/>
    </location>
    <ligand>
        <name>Zn(2+)</name>
        <dbReference type="ChEBI" id="CHEBI:29105"/>
        <label>2</label>
    </ligand>
</feature>
<evidence type="ECO:0000313" key="7">
    <source>
        <dbReference type="Proteomes" id="UP001141619"/>
    </source>
</evidence>
<dbReference type="GO" id="GO:0046872">
    <property type="term" value="F:metal ion binding"/>
    <property type="evidence" value="ECO:0007669"/>
    <property type="project" value="UniProtKB-KW"/>
</dbReference>
<comment type="caution">
    <text evidence="6">The sequence shown here is derived from an EMBL/GenBank/DDBJ whole genome shotgun (WGS) entry which is preliminary data.</text>
</comment>
<dbReference type="PANTHER" id="PTHR11596:SF5">
    <property type="entry name" value="ALKALINE PHOSPHATASE"/>
    <property type="match status" value="1"/>
</dbReference>
<feature type="active site" description="Phosphoserine intermediate" evidence="2">
    <location>
        <position position="109"/>
    </location>
</feature>
<dbReference type="Pfam" id="PF00245">
    <property type="entry name" value="Alk_phosphatase"/>
    <property type="match status" value="1"/>
</dbReference>
<keyword evidence="3" id="KW-0479">Metal-binding</keyword>
<accession>A0A9X3TW48</accession>
<dbReference type="InterPro" id="IPR001952">
    <property type="entry name" value="Alkaline_phosphatase"/>
</dbReference>
<feature type="chain" id="PRO_5040960940" evidence="5">
    <location>
        <begin position="24"/>
        <end position="484"/>
    </location>
</feature>
<comment type="cofactor">
    <cofactor evidence="3">
        <name>Mg(2+)</name>
        <dbReference type="ChEBI" id="CHEBI:18420"/>
    </cofactor>
    <text evidence="3">Binds 1 Mg(2+) ion.</text>
</comment>
<evidence type="ECO:0000256" key="5">
    <source>
        <dbReference type="SAM" id="SignalP"/>
    </source>
</evidence>
<keyword evidence="3" id="KW-0862">Zinc</keyword>
<feature type="binding site" evidence="3">
    <location>
        <position position="445"/>
    </location>
    <ligand>
        <name>Zn(2+)</name>
        <dbReference type="ChEBI" id="CHEBI:29105"/>
        <label>2</label>
    </ligand>
</feature>
<organism evidence="6 7">
    <name type="scientific">Govanella unica</name>
    <dbReference type="NCBI Taxonomy" id="2975056"/>
    <lineage>
        <taxon>Bacteria</taxon>
        <taxon>Pseudomonadati</taxon>
        <taxon>Pseudomonadota</taxon>
        <taxon>Alphaproteobacteria</taxon>
        <taxon>Emcibacterales</taxon>
        <taxon>Govanellaceae</taxon>
        <taxon>Govanella</taxon>
    </lineage>
</organism>
<keyword evidence="3" id="KW-0460">Magnesium</keyword>
<feature type="binding site" evidence="3">
    <location>
        <position position="59"/>
    </location>
    <ligand>
        <name>Mg(2+)</name>
        <dbReference type="ChEBI" id="CHEBI:18420"/>
    </ligand>
</feature>
<evidence type="ECO:0000256" key="4">
    <source>
        <dbReference type="RuleBase" id="RU003946"/>
    </source>
</evidence>
<feature type="signal peptide" evidence="5">
    <location>
        <begin position="1"/>
        <end position="23"/>
    </location>
</feature>
<dbReference type="GO" id="GO:0004035">
    <property type="term" value="F:alkaline phosphatase activity"/>
    <property type="evidence" value="ECO:0007669"/>
    <property type="project" value="UniProtKB-EC"/>
</dbReference>
<dbReference type="PRINTS" id="PR00113">
    <property type="entry name" value="ALKPHPHTASE"/>
</dbReference>
<keyword evidence="5" id="KW-0732">Signal</keyword>
<name>A0A9X3TW48_9PROT</name>
<gene>
    <name evidence="6" type="ORF">NYP16_02455</name>
</gene>
<keyword evidence="1" id="KW-0597">Phosphoprotein</keyword>
<protein>
    <submittedName>
        <fullName evidence="6">Alkaline phosphatase</fullName>
        <ecNumber evidence="6">3.1.3.1</ecNumber>
    </submittedName>
</protein>
<feature type="binding site" evidence="3">
    <location>
        <position position="318"/>
    </location>
    <ligand>
        <name>Zn(2+)</name>
        <dbReference type="ChEBI" id="CHEBI:29105"/>
        <label>2</label>
    </ligand>
</feature>
<comment type="cofactor">
    <cofactor evidence="3">
        <name>Zn(2+)</name>
        <dbReference type="ChEBI" id="CHEBI:29105"/>
    </cofactor>
    <text evidence="3">Binds 2 Zn(2+) ions.</text>
</comment>
<comment type="similarity">
    <text evidence="4">Belongs to the alkaline phosphatase family.</text>
</comment>
<reference evidence="6" key="1">
    <citation type="submission" date="2022-08" db="EMBL/GenBank/DDBJ databases">
        <authorList>
            <person name="Vandamme P."/>
            <person name="Hettiarachchi A."/>
            <person name="Peeters C."/>
            <person name="Cnockaert M."/>
            <person name="Carlier A."/>
        </authorList>
    </citation>
    <scope>NUCLEOTIDE SEQUENCE</scope>
    <source>
        <strain evidence="6">LMG 31809</strain>
    </source>
</reference>
<feature type="binding site" evidence="3">
    <location>
        <position position="170"/>
    </location>
    <ligand>
        <name>Mg(2+)</name>
        <dbReference type="ChEBI" id="CHEBI:18420"/>
    </ligand>
</feature>
<keyword evidence="6" id="KW-0378">Hydrolase</keyword>
<dbReference type="Gene3D" id="3.40.720.10">
    <property type="entry name" value="Alkaline Phosphatase, subunit A"/>
    <property type="match status" value="1"/>
</dbReference>
<dbReference type="SMART" id="SM00098">
    <property type="entry name" value="alkPPc"/>
    <property type="match status" value="1"/>
</dbReference>
<dbReference type="PROSITE" id="PS51257">
    <property type="entry name" value="PROKAR_LIPOPROTEIN"/>
    <property type="match status" value="1"/>
</dbReference>
<dbReference type="CDD" id="cd16012">
    <property type="entry name" value="ALP"/>
    <property type="match status" value="1"/>
</dbReference>
<dbReference type="EC" id="3.1.3.1" evidence="6"/>
<dbReference type="InterPro" id="IPR017850">
    <property type="entry name" value="Alkaline_phosphatase_core_sf"/>
</dbReference>
<evidence type="ECO:0000256" key="1">
    <source>
        <dbReference type="ARBA" id="ARBA00022553"/>
    </source>
</evidence>
<dbReference type="RefSeq" id="WP_274942522.1">
    <property type="nucleotide sequence ID" value="NZ_JANWOI010000001.1"/>
</dbReference>
<dbReference type="SUPFAM" id="SSF53649">
    <property type="entry name" value="Alkaline phosphatase-like"/>
    <property type="match status" value="1"/>
</dbReference>
<dbReference type="AlphaFoldDB" id="A0A9X3TW48"/>
<feature type="binding site" evidence="3">
    <location>
        <position position="59"/>
    </location>
    <ligand>
        <name>Zn(2+)</name>
        <dbReference type="ChEBI" id="CHEBI:29105"/>
        <label>2</label>
    </ligand>
</feature>